<evidence type="ECO:0000313" key="3">
    <source>
        <dbReference type="Proteomes" id="UP000041254"/>
    </source>
</evidence>
<gene>
    <name evidence="2" type="ORF">Vbra_11214</name>
</gene>
<dbReference type="VEuPathDB" id="CryptoDB:Vbra_11214"/>
<keyword evidence="3" id="KW-1185">Reference proteome</keyword>
<feature type="region of interest" description="Disordered" evidence="1">
    <location>
        <begin position="284"/>
        <end position="329"/>
    </location>
</feature>
<accession>A0A0G4EBT6</accession>
<feature type="region of interest" description="Disordered" evidence="1">
    <location>
        <begin position="1"/>
        <end position="66"/>
    </location>
</feature>
<dbReference type="InParanoid" id="A0A0G4EBT6"/>
<name>A0A0G4EBT6_VITBC</name>
<evidence type="ECO:0000313" key="2">
    <source>
        <dbReference type="EMBL" id="CEL92991.1"/>
    </source>
</evidence>
<dbReference type="Proteomes" id="UP000041254">
    <property type="component" value="Unassembled WGS sequence"/>
</dbReference>
<proteinExistence type="predicted"/>
<dbReference type="PhylomeDB" id="A0A0G4EBT6"/>
<dbReference type="EMBL" id="CDMY01000123">
    <property type="protein sequence ID" value="CEL92991.1"/>
    <property type="molecule type" value="Genomic_DNA"/>
</dbReference>
<reference evidence="2 3" key="1">
    <citation type="submission" date="2014-11" db="EMBL/GenBank/DDBJ databases">
        <authorList>
            <person name="Zhu J."/>
            <person name="Qi W."/>
            <person name="Song R."/>
        </authorList>
    </citation>
    <scope>NUCLEOTIDE SEQUENCE [LARGE SCALE GENOMIC DNA]</scope>
</reference>
<evidence type="ECO:0000256" key="1">
    <source>
        <dbReference type="SAM" id="MobiDB-lite"/>
    </source>
</evidence>
<feature type="compositionally biased region" description="Pro residues" evidence="1">
    <location>
        <begin position="52"/>
        <end position="61"/>
    </location>
</feature>
<sequence length="329" mass="34963">MMRWQGLFGRRHSSPSQNRPPKAGSTNGTIPTAAKKRDPMASSGTQGGGDIPPFPFPPTPRMPSTHPAIERLNTALAIQAVEKLLKLEMVQKVGQWFINQAAQQLGAGLALFAREEGIGEGARQAEAQRLEQEFHRRFNALVSRATGGDARLAENLQRMEVRDQGRPLTPQQEIFLTEWMAAGRQEQQRKEVQHLFALRQKADELWQQLGMVGGGTGETGGSTRATAPFPGDDWEPHFKTLEWMEGTTGQEVMVYMMSNNNNNQPGGRGTAGGVVMGSAPATISSTTPATAGPSPATGTSSSSAAAATAAASISTTGPAVIPSMAPPAP</sequence>
<feature type="compositionally biased region" description="Polar residues" evidence="1">
    <location>
        <begin position="14"/>
        <end position="30"/>
    </location>
</feature>
<dbReference type="AlphaFoldDB" id="A0A0G4EBT6"/>
<feature type="compositionally biased region" description="Low complexity" evidence="1">
    <location>
        <begin position="284"/>
        <end position="319"/>
    </location>
</feature>
<protein>
    <submittedName>
        <fullName evidence="2">Uncharacterized protein</fullName>
    </submittedName>
</protein>
<organism evidence="2 3">
    <name type="scientific">Vitrella brassicaformis (strain CCMP3155)</name>
    <dbReference type="NCBI Taxonomy" id="1169540"/>
    <lineage>
        <taxon>Eukaryota</taxon>
        <taxon>Sar</taxon>
        <taxon>Alveolata</taxon>
        <taxon>Colpodellida</taxon>
        <taxon>Vitrellaceae</taxon>
        <taxon>Vitrella</taxon>
    </lineage>
</organism>